<sequence length="188" mass="22036">MAQSSHYFIGIPIEESLRSWLADWQNQLEKAVSYKTWTNKEDFHITLKFLGAVNEKHLEHVIELMDNLDDIDSIHTEIGGLGFFGKSDQPRVMWAGVEHTPQLLSLQNKIEEQILKLDFGKENRPYRPHITLAKKWADPQKKLESKDELANSLPKPDKQMMEIHSFHLYQIEPQNEVKYKPIFTKKLK</sequence>
<keyword evidence="1 2" id="KW-0378">Hydrolase</keyword>
<dbReference type="EMBL" id="WJNH01000011">
    <property type="protein sequence ID" value="MRG87750.1"/>
    <property type="molecule type" value="Genomic_DNA"/>
</dbReference>
<dbReference type="RefSeq" id="WP_153729636.1">
    <property type="nucleotide sequence ID" value="NZ_WJNH01000011.1"/>
</dbReference>
<comment type="caution">
    <text evidence="4">The sequence shown here is derived from an EMBL/GenBank/DDBJ whole genome shotgun (WGS) entry which is preliminary data.</text>
</comment>
<organism evidence="4 5">
    <name type="scientific">Salinibacillus xinjiangensis</name>
    <dbReference type="NCBI Taxonomy" id="1229268"/>
    <lineage>
        <taxon>Bacteria</taxon>
        <taxon>Bacillati</taxon>
        <taxon>Bacillota</taxon>
        <taxon>Bacilli</taxon>
        <taxon>Bacillales</taxon>
        <taxon>Bacillaceae</taxon>
        <taxon>Salinibacillus</taxon>
    </lineage>
</organism>
<dbReference type="PANTHER" id="PTHR35561">
    <property type="entry name" value="RNA 2',3'-CYCLIC PHOSPHODIESTERASE"/>
    <property type="match status" value="1"/>
</dbReference>
<comment type="function">
    <text evidence="2">Hydrolyzes RNA 2',3'-cyclic phosphodiester to an RNA 2'-phosphomonoester.</text>
</comment>
<feature type="short sequence motif" description="HXTX 2" evidence="2">
    <location>
        <begin position="129"/>
        <end position="132"/>
    </location>
</feature>
<dbReference type="NCBIfam" id="TIGR02258">
    <property type="entry name" value="2_5_ligase"/>
    <property type="match status" value="1"/>
</dbReference>
<dbReference type="InterPro" id="IPR019510">
    <property type="entry name" value="AKAP7-like_phosphoesterase"/>
</dbReference>
<dbReference type="Pfam" id="PF10469">
    <property type="entry name" value="AKAP7_NLS"/>
    <property type="match status" value="1"/>
</dbReference>
<dbReference type="Gene3D" id="3.90.1140.10">
    <property type="entry name" value="Cyclic phosphodiesterase"/>
    <property type="match status" value="1"/>
</dbReference>
<evidence type="ECO:0000256" key="1">
    <source>
        <dbReference type="ARBA" id="ARBA00022801"/>
    </source>
</evidence>
<comment type="similarity">
    <text evidence="2">Belongs to the 2H phosphoesterase superfamily. ThpR family.</text>
</comment>
<gene>
    <name evidence="4" type="primary">thpR</name>
    <name evidence="4" type="ORF">GH754_15805</name>
</gene>
<evidence type="ECO:0000259" key="3">
    <source>
        <dbReference type="Pfam" id="PF10469"/>
    </source>
</evidence>
<feature type="active site" description="Proton donor" evidence="2">
    <location>
        <position position="44"/>
    </location>
</feature>
<evidence type="ECO:0000313" key="5">
    <source>
        <dbReference type="Proteomes" id="UP000480185"/>
    </source>
</evidence>
<comment type="catalytic activity">
    <reaction evidence="2">
        <text>a 3'-end 2',3'-cyclophospho-ribonucleotide-RNA + H2O = a 3'-end 2'-phospho-ribonucleotide-RNA + H(+)</text>
        <dbReference type="Rhea" id="RHEA:11828"/>
        <dbReference type="Rhea" id="RHEA-COMP:10464"/>
        <dbReference type="Rhea" id="RHEA-COMP:17353"/>
        <dbReference type="ChEBI" id="CHEBI:15377"/>
        <dbReference type="ChEBI" id="CHEBI:15378"/>
        <dbReference type="ChEBI" id="CHEBI:83064"/>
        <dbReference type="ChEBI" id="CHEBI:173113"/>
        <dbReference type="EC" id="3.1.4.58"/>
    </reaction>
</comment>
<keyword evidence="5" id="KW-1185">Reference proteome</keyword>
<dbReference type="InterPro" id="IPR004175">
    <property type="entry name" value="RNA_CPDase"/>
</dbReference>
<accession>A0A6G1XA48</accession>
<proteinExistence type="inferred from homology"/>
<dbReference type="HAMAP" id="MF_01940">
    <property type="entry name" value="RNA_CPDase"/>
    <property type="match status" value="1"/>
</dbReference>
<name>A0A6G1XA48_9BACI</name>
<dbReference type="AlphaFoldDB" id="A0A6G1XA48"/>
<dbReference type="InterPro" id="IPR009097">
    <property type="entry name" value="Cyclic_Pdiesterase"/>
</dbReference>
<dbReference type="GO" id="GO:0008664">
    <property type="term" value="F:RNA 2',3'-cyclic 3'-phosphodiesterase activity"/>
    <property type="evidence" value="ECO:0007669"/>
    <property type="project" value="UniProtKB-EC"/>
</dbReference>
<dbReference type="PANTHER" id="PTHR35561:SF1">
    <property type="entry name" value="RNA 2',3'-CYCLIC PHOSPHODIESTERASE"/>
    <property type="match status" value="1"/>
</dbReference>
<feature type="domain" description="A-kinase anchor protein 7-like phosphoesterase" evidence="3">
    <location>
        <begin position="7"/>
        <end position="180"/>
    </location>
</feature>
<feature type="short sequence motif" description="HXTX 1" evidence="2">
    <location>
        <begin position="44"/>
        <end position="47"/>
    </location>
</feature>
<dbReference type="GO" id="GO:0004113">
    <property type="term" value="F:2',3'-cyclic-nucleotide 3'-phosphodiesterase activity"/>
    <property type="evidence" value="ECO:0007669"/>
    <property type="project" value="InterPro"/>
</dbReference>
<evidence type="ECO:0000313" key="4">
    <source>
        <dbReference type="EMBL" id="MRG87750.1"/>
    </source>
</evidence>
<dbReference type="EC" id="3.1.4.58" evidence="2"/>
<evidence type="ECO:0000256" key="2">
    <source>
        <dbReference type="HAMAP-Rule" id="MF_01940"/>
    </source>
</evidence>
<reference evidence="4 5" key="1">
    <citation type="submission" date="2019-11" db="EMBL/GenBank/DDBJ databases">
        <authorList>
            <person name="Li J."/>
        </authorList>
    </citation>
    <scope>NUCLEOTIDE SEQUENCE [LARGE SCALE GENOMIC DNA]</scope>
    <source>
        <strain evidence="4 5">J4</strain>
    </source>
</reference>
<dbReference type="OrthoDB" id="9789350at2"/>
<dbReference type="SUPFAM" id="SSF55144">
    <property type="entry name" value="LigT-like"/>
    <property type="match status" value="1"/>
</dbReference>
<feature type="active site" description="Proton acceptor" evidence="2">
    <location>
        <position position="129"/>
    </location>
</feature>
<dbReference type="Proteomes" id="UP000480185">
    <property type="component" value="Unassembled WGS sequence"/>
</dbReference>
<protein>
    <recommendedName>
        <fullName evidence="2">RNA 2',3'-cyclic phosphodiesterase</fullName>
        <shortName evidence="2">RNA 2',3'-CPDase</shortName>
        <ecNumber evidence="2">3.1.4.58</ecNumber>
    </recommendedName>
</protein>